<proteinExistence type="predicted"/>
<organism evidence="1 2">
    <name type="scientific">Panicum miliaceum</name>
    <name type="common">Proso millet</name>
    <name type="synonym">Broomcorn millet</name>
    <dbReference type="NCBI Taxonomy" id="4540"/>
    <lineage>
        <taxon>Eukaryota</taxon>
        <taxon>Viridiplantae</taxon>
        <taxon>Streptophyta</taxon>
        <taxon>Embryophyta</taxon>
        <taxon>Tracheophyta</taxon>
        <taxon>Spermatophyta</taxon>
        <taxon>Magnoliopsida</taxon>
        <taxon>Liliopsida</taxon>
        <taxon>Poales</taxon>
        <taxon>Poaceae</taxon>
        <taxon>PACMAD clade</taxon>
        <taxon>Panicoideae</taxon>
        <taxon>Panicodae</taxon>
        <taxon>Paniceae</taxon>
        <taxon>Panicinae</taxon>
        <taxon>Panicum</taxon>
        <taxon>Panicum sect. Panicum</taxon>
    </lineage>
</organism>
<keyword evidence="2" id="KW-1185">Reference proteome</keyword>
<dbReference type="PANTHER" id="PTHR47481">
    <property type="match status" value="1"/>
</dbReference>
<dbReference type="EMBL" id="PQIB02000015">
    <property type="protein sequence ID" value="RLM64256.1"/>
    <property type="molecule type" value="Genomic_DNA"/>
</dbReference>
<dbReference type="AlphaFoldDB" id="A0A3L6PUC6"/>
<dbReference type="OrthoDB" id="687751at2759"/>
<protein>
    <recommendedName>
        <fullName evidence="3">Retrotransposon Copia-like N-terminal domain-containing protein</fullName>
    </recommendedName>
</protein>
<dbReference type="STRING" id="4540.A0A3L6PUC6"/>
<name>A0A3L6PUC6_PANMI</name>
<evidence type="ECO:0000313" key="1">
    <source>
        <dbReference type="EMBL" id="RLM64256.1"/>
    </source>
</evidence>
<dbReference type="PANTHER" id="PTHR47481:SF41">
    <property type="entry name" value="COPIA-LIKE POLYPROTEIN_RETROTRANSPOSON"/>
    <property type="match status" value="1"/>
</dbReference>
<gene>
    <name evidence="1" type="ORF">C2845_PM16G01880</name>
</gene>
<dbReference type="Proteomes" id="UP000275267">
    <property type="component" value="Unassembled WGS sequence"/>
</dbReference>
<sequence length="111" mass="12469">MGSTFSRAFPSCWISTRPTTPPGCARSLFFGQYDLGDHIDGTAPPQGNSDWVQNDSAIVSWLYNRLAPNLLTAVSTNDDTAYSLWRGVREIFRDNRSARAVYLNAEFRTFL</sequence>
<evidence type="ECO:0008006" key="3">
    <source>
        <dbReference type="Google" id="ProtNLM"/>
    </source>
</evidence>
<evidence type="ECO:0000313" key="2">
    <source>
        <dbReference type="Proteomes" id="UP000275267"/>
    </source>
</evidence>
<comment type="caution">
    <text evidence="1">The sequence shown here is derived from an EMBL/GenBank/DDBJ whole genome shotgun (WGS) entry which is preliminary data.</text>
</comment>
<reference evidence="2" key="1">
    <citation type="journal article" date="2019" name="Nat. Commun.">
        <title>The genome of broomcorn millet.</title>
        <authorList>
            <person name="Zou C."/>
            <person name="Miki D."/>
            <person name="Li D."/>
            <person name="Tang Q."/>
            <person name="Xiao L."/>
            <person name="Rajput S."/>
            <person name="Deng P."/>
            <person name="Jia W."/>
            <person name="Huang R."/>
            <person name="Zhang M."/>
            <person name="Sun Y."/>
            <person name="Hu J."/>
            <person name="Fu X."/>
            <person name="Schnable P.S."/>
            <person name="Li F."/>
            <person name="Zhang H."/>
            <person name="Feng B."/>
            <person name="Zhu X."/>
            <person name="Liu R."/>
            <person name="Schnable J.C."/>
            <person name="Zhu J.-K."/>
            <person name="Zhang H."/>
        </authorList>
    </citation>
    <scope>NUCLEOTIDE SEQUENCE [LARGE SCALE GENOMIC DNA]</scope>
</reference>
<accession>A0A3L6PUC6</accession>